<accession>A0ABV3IHI0</accession>
<organism evidence="2 3">
    <name type="scientific">Bacillus proteolyticus</name>
    <dbReference type="NCBI Taxonomy" id="2026192"/>
    <lineage>
        <taxon>Bacteria</taxon>
        <taxon>Bacillati</taxon>
        <taxon>Bacillota</taxon>
        <taxon>Bacilli</taxon>
        <taxon>Bacillales</taxon>
        <taxon>Bacillaceae</taxon>
        <taxon>Bacillus</taxon>
        <taxon>Bacillus cereus group</taxon>
    </lineage>
</organism>
<evidence type="ECO:0000313" key="2">
    <source>
        <dbReference type="EMBL" id="MEV4913503.1"/>
    </source>
</evidence>
<feature type="domain" description="DUF1659" evidence="1">
    <location>
        <begin position="2"/>
        <end position="56"/>
    </location>
</feature>
<dbReference type="InterPro" id="IPR012454">
    <property type="entry name" value="DUF1659"/>
</dbReference>
<dbReference type="Pfam" id="PF07872">
    <property type="entry name" value="DUF1659"/>
    <property type="match status" value="1"/>
</dbReference>
<reference evidence="2 3" key="1">
    <citation type="journal article" date="2023" name="Proc. Natl. Acad. Sci. U.S.A.">
        <title>Bacterial tolerance to host-exuded specialized metabolites structures the maize root microbiome.</title>
        <authorList>
            <person name="Thoenen L."/>
            <person name="Giroud C."/>
            <person name="Kreuzer M."/>
            <person name="Waelchli J."/>
            <person name="Gfeller V."/>
            <person name="Deslandes-Herold G."/>
            <person name="Mateo P."/>
            <person name="Robert C.A.M."/>
            <person name="Ahrens C.H."/>
            <person name="Rubio-Somoza I."/>
            <person name="Bruggmann R."/>
            <person name="Erb M."/>
            <person name="Schlaeppi K."/>
        </authorList>
    </citation>
    <scope>NUCLEOTIDE SEQUENCE [LARGE SCALE GENOMIC DNA]</scope>
    <source>
        <strain evidence="2 3">LBA1-1-1.1</strain>
    </source>
</reference>
<proteinExistence type="predicted"/>
<evidence type="ECO:0000259" key="1">
    <source>
        <dbReference type="Pfam" id="PF07872"/>
    </source>
</evidence>
<dbReference type="RefSeq" id="WP_071769836.1">
    <property type="nucleotide sequence ID" value="NZ_JBEGIE010000055.1"/>
</dbReference>
<comment type="caution">
    <text evidence="2">The sequence shown here is derived from an EMBL/GenBank/DDBJ whole genome shotgun (WGS) entry which is preliminary data.</text>
</comment>
<gene>
    <name evidence="2" type="ORF">MRBLBA1_004410</name>
</gene>
<evidence type="ECO:0000313" key="3">
    <source>
        <dbReference type="Proteomes" id="UP001552502"/>
    </source>
</evidence>
<sequence>MAVETIVMDLTLRLVLNGGLDKNGKTVFKNKQFKHVKTNADLGKVHAVARALASLQ</sequence>
<protein>
    <submittedName>
        <fullName evidence="2">DUF1659 domain-containing protein</fullName>
    </submittedName>
</protein>
<dbReference type="EMBL" id="JBEGIE010000055">
    <property type="protein sequence ID" value="MEV4913503.1"/>
    <property type="molecule type" value="Genomic_DNA"/>
</dbReference>
<dbReference type="Proteomes" id="UP001552502">
    <property type="component" value="Unassembled WGS sequence"/>
</dbReference>
<keyword evidence="3" id="KW-1185">Reference proteome</keyword>
<name>A0ABV3IHI0_9BACI</name>